<dbReference type="InterPro" id="IPR000515">
    <property type="entry name" value="MetI-like"/>
</dbReference>
<evidence type="ECO:0000256" key="3">
    <source>
        <dbReference type="ARBA" id="ARBA00022475"/>
    </source>
</evidence>
<comment type="similarity">
    <text evidence="7">Belongs to the binding-protein-dependent transport system permease family.</text>
</comment>
<feature type="transmembrane region" description="Helical" evidence="7">
    <location>
        <begin position="171"/>
        <end position="198"/>
    </location>
</feature>
<keyword evidence="2 7" id="KW-0813">Transport</keyword>
<dbReference type="AlphaFoldDB" id="A0A927CNK9"/>
<evidence type="ECO:0000256" key="1">
    <source>
        <dbReference type="ARBA" id="ARBA00004651"/>
    </source>
</evidence>
<feature type="transmembrane region" description="Helical" evidence="7">
    <location>
        <begin position="280"/>
        <end position="304"/>
    </location>
</feature>
<dbReference type="CDD" id="cd06261">
    <property type="entry name" value="TM_PBP2"/>
    <property type="match status" value="1"/>
</dbReference>
<protein>
    <submittedName>
        <fullName evidence="9">Sugar ABC transporter permease</fullName>
    </submittedName>
</protein>
<evidence type="ECO:0000259" key="8">
    <source>
        <dbReference type="PROSITE" id="PS50928"/>
    </source>
</evidence>
<dbReference type="GO" id="GO:0055085">
    <property type="term" value="P:transmembrane transport"/>
    <property type="evidence" value="ECO:0007669"/>
    <property type="project" value="InterPro"/>
</dbReference>
<proteinExistence type="inferred from homology"/>
<keyword evidence="6 7" id="KW-0472">Membrane</keyword>
<dbReference type="Proteomes" id="UP000632125">
    <property type="component" value="Unassembled WGS sequence"/>
</dbReference>
<feature type="transmembrane region" description="Helical" evidence="7">
    <location>
        <begin position="123"/>
        <end position="143"/>
    </location>
</feature>
<keyword evidence="5 7" id="KW-1133">Transmembrane helix</keyword>
<dbReference type="PROSITE" id="PS50928">
    <property type="entry name" value="ABC_TM1"/>
    <property type="match status" value="1"/>
</dbReference>
<evidence type="ECO:0000313" key="9">
    <source>
        <dbReference type="EMBL" id="MBD2869111.1"/>
    </source>
</evidence>
<keyword evidence="10" id="KW-1185">Reference proteome</keyword>
<feature type="transmembrane region" description="Helical" evidence="7">
    <location>
        <begin position="219"/>
        <end position="242"/>
    </location>
</feature>
<evidence type="ECO:0000256" key="6">
    <source>
        <dbReference type="ARBA" id="ARBA00023136"/>
    </source>
</evidence>
<dbReference type="InterPro" id="IPR050809">
    <property type="entry name" value="UgpAE/MalFG_permease"/>
</dbReference>
<sequence>MEHAIPKRLKRYGFLTDIRRNPVSYLLVLPALLYTIIYGYLTLPYMVIAFQKFNYTKGIFNSEWVGWKNFEFFFNSTAASMVTWNTIKLNVLSIFFGTVVALAFAILLNEIRSKLFKRISQSTVLFPYFLSWIIVSYIVYSFFGTEHGLINNFIERLGGEPHNWYADPKPWTWILVGLSVWKEVGMSAIIYLAAITSIDDSLYEAAKMDGANRWQQIKSITIPMLMPTVSILTLLAIGKIFYSDFGMFYAIIGDNGLLYSTTDVIDTYTYRTLRTSGSPAIAMAIGMYQSIVGFILVLSANWIVKKVNKDSAMF</sequence>
<keyword evidence="4 7" id="KW-0812">Transmembrane</keyword>
<organism evidence="9 10">
    <name type="scientific">Paenibacillus arenilitoris</name>
    <dbReference type="NCBI Taxonomy" id="2772299"/>
    <lineage>
        <taxon>Bacteria</taxon>
        <taxon>Bacillati</taxon>
        <taxon>Bacillota</taxon>
        <taxon>Bacilli</taxon>
        <taxon>Bacillales</taxon>
        <taxon>Paenibacillaceae</taxon>
        <taxon>Paenibacillus</taxon>
    </lineage>
</organism>
<dbReference type="Pfam" id="PF00528">
    <property type="entry name" value="BPD_transp_1"/>
    <property type="match status" value="1"/>
</dbReference>
<dbReference type="InterPro" id="IPR035906">
    <property type="entry name" value="MetI-like_sf"/>
</dbReference>
<evidence type="ECO:0000256" key="4">
    <source>
        <dbReference type="ARBA" id="ARBA00022692"/>
    </source>
</evidence>
<evidence type="ECO:0000256" key="2">
    <source>
        <dbReference type="ARBA" id="ARBA00022448"/>
    </source>
</evidence>
<dbReference type="EMBL" id="JACXIY010000013">
    <property type="protein sequence ID" value="MBD2869111.1"/>
    <property type="molecule type" value="Genomic_DNA"/>
</dbReference>
<name>A0A927CNK9_9BACL</name>
<evidence type="ECO:0000256" key="5">
    <source>
        <dbReference type="ARBA" id="ARBA00022989"/>
    </source>
</evidence>
<dbReference type="PANTHER" id="PTHR43227:SF11">
    <property type="entry name" value="BLL4140 PROTEIN"/>
    <property type="match status" value="1"/>
</dbReference>
<gene>
    <name evidence="9" type="ORF">IDH41_11010</name>
</gene>
<dbReference type="SUPFAM" id="SSF161098">
    <property type="entry name" value="MetI-like"/>
    <property type="match status" value="1"/>
</dbReference>
<keyword evidence="3" id="KW-1003">Cell membrane</keyword>
<evidence type="ECO:0000256" key="7">
    <source>
        <dbReference type="RuleBase" id="RU363032"/>
    </source>
</evidence>
<comment type="caution">
    <text evidence="9">The sequence shown here is derived from an EMBL/GenBank/DDBJ whole genome shotgun (WGS) entry which is preliminary data.</text>
</comment>
<comment type="subcellular location">
    <subcellularLocation>
        <location evidence="1 7">Cell membrane</location>
        <topology evidence="1 7">Multi-pass membrane protein</topology>
    </subcellularLocation>
</comment>
<dbReference type="PANTHER" id="PTHR43227">
    <property type="entry name" value="BLL4140 PROTEIN"/>
    <property type="match status" value="1"/>
</dbReference>
<dbReference type="Gene3D" id="1.10.3720.10">
    <property type="entry name" value="MetI-like"/>
    <property type="match status" value="1"/>
</dbReference>
<reference evidence="9" key="1">
    <citation type="submission" date="2020-09" db="EMBL/GenBank/DDBJ databases">
        <title>A novel bacterium of genus Paenibacillus, isolated from South China Sea.</title>
        <authorList>
            <person name="Huang H."/>
            <person name="Mo K."/>
            <person name="Hu Y."/>
        </authorList>
    </citation>
    <scope>NUCLEOTIDE SEQUENCE</scope>
    <source>
        <strain evidence="9">IB182493</strain>
    </source>
</reference>
<feature type="transmembrane region" description="Helical" evidence="7">
    <location>
        <begin position="21"/>
        <end position="41"/>
    </location>
</feature>
<dbReference type="RefSeq" id="WP_190860932.1">
    <property type="nucleotide sequence ID" value="NZ_JACXIY010000013.1"/>
</dbReference>
<feature type="domain" description="ABC transmembrane type-1" evidence="8">
    <location>
        <begin position="83"/>
        <end position="300"/>
    </location>
</feature>
<accession>A0A927CNK9</accession>
<dbReference type="GO" id="GO:0005886">
    <property type="term" value="C:plasma membrane"/>
    <property type="evidence" value="ECO:0007669"/>
    <property type="project" value="UniProtKB-SubCell"/>
</dbReference>
<feature type="transmembrane region" description="Helical" evidence="7">
    <location>
        <begin position="91"/>
        <end position="111"/>
    </location>
</feature>
<evidence type="ECO:0000313" key="10">
    <source>
        <dbReference type="Proteomes" id="UP000632125"/>
    </source>
</evidence>